<dbReference type="InterPro" id="IPR016137">
    <property type="entry name" value="RGS"/>
</dbReference>
<dbReference type="InterPro" id="IPR044926">
    <property type="entry name" value="RGS_subdomain_2"/>
</dbReference>
<keyword evidence="1" id="KW-0734">Signal transduction inhibitor</keyword>
<organism evidence="3 4">
    <name type="scientific">Echinops telfairi</name>
    <name type="common">Lesser hedgehog tenrec</name>
    <dbReference type="NCBI Taxonomy" id="9371"/>
    <lineage>
        <taxon>Eukaryota</taxon>
        <taxon>Metazoa</taxon>
        <taxon>Chordata</taxon>
        <taxon>Craniata</taxon>
        <taxon>Vertebrata</taxon>
        <taxon>Euteleostomi</taxon>
        <taxon>Mammalia</taxon>
        <taxon>Eutheria</taxon>
        <taxon>Afrotheria</taxon>
        <taxon>Tenrecidae</taxon>
        <taxon>Tenrecinae</taxon>
        <taxon>Echinops</taxon>
    </lineage>
</organism>
<keyword evidence="3" id="KW-1185">Reference proteome</keyword>
<dbReference type="PANTHER" id="PTHR10845:SF32">
    <property type="entry name" value="REGULATOR OF G-PROTEIN SIGNALING 13"/>
    <property type="match status" value="1"/>
</dbReference>
<proteinExistence type="predicted"/>
<dbReference type="InterPro" id="IPR036305">
    <property type="entry name" value="RGS_sf"/>
</dbReference>
<dbReference type="SMART" id="SM00315">
    <property type="entry name" value="RGS"/>
    <property type="match status" value="1"/>
</dbReference>
<name>A0ABM0ISF3_ECHTE</name>
<dbReference type="SUPFAM" id="SSF48097">
    <property type="entry name" value="Regulator of G-protein signaling, RGS"/>
    <property type="match status" value="1"/>
</dbReference>
<accession>A0ABM0ISF3</accession>
<evidence type="ECO:0000259" key="2">
    <source>
        <dbReference type="PROSITE" id="PS50132"/>
    </source>
</evidence>
<dbReference type="PRINTS" id="PR01301">
    <property type="entry name" value="RGSPROTEIN"/>
</dbReference>
<evidence type="ECO:0000256" key="1">
    <source>
        <dbReference type="ARBA" id="ARBA00022700"/>
    </source>
</evidence>
<sequence>MIYNFKKMNRWTWICEKCRGDSRRHVSNFPLEEVLQWAQSFEKLMATKYGPVVYAAHLKMEHSDENIKFWMACETYKKIASRRSRISMAKKLYKIYIQPQSPREINIDSSTRETIIKNIQEPTQTCFEEAQKIVYMHMERDSYPRFLKSEMYQKLLKTIQSNNNS</sequence>
<dbReference type="Proteomes" id="UP000694863">
    <property type="component" value="Unplaced"/>
</dbReference>
<evidence type="ECO:0000313" key="3">
    <source>
        <dbReference type="Proteomes" id="UP000694863"/>
    </source>
</evidence>
<dbReference type="GeneID" id="101651365"/>
<dbReference type="InterPro" id="IPR024066">
    <property type="entry name" value="RGS_subdom1/3"/>
</dbReference>
<gene>
    <name evidence="4" type="primary">RGS13</name>
</gene>
<dbReference type="PROSITE" id="PS50132">
    <property type="entry name" value="RGS"/>
    <property type="match status" value="1"/>
</dbReference>
<dbReference type="Gene3D" id="1.10.167.10">
    <property type="entry name" value="Regulator of G-protein Signalling 4, domain 2"/>
    <property type="match status" value="1"/>
</dbReference>
<protein>
    <submittedName>
        <fullName evidence="4">Regulator of G-protein signaling 13</fullName>
    </submittedName>
</protein>
<dbReference type="PANTHER" id="PTHR10845">
    <property type="entry name" value="REGULATOR OF G PROTEIN SIGNALING"/>
    <property type="match status" value="1"/>
</dbReference>
<evidence type="ECO:0000313" key="4">
    <source>
        <dbReference type="RefSeq" id="XP_004706713.2"/>
    </source>
</evidence>
<feature type="domain" description="RGS" evidence="2">
    <location>
        <begin position="40"/>
        <end position="156"/>
    </location>
</feature>
<reference evidence="4" key="1">
    <citation type="submission" date="2025-08" db="UniProtKB">
        <authorList>
            <consortium name="RefSeq"/>
        </authorList>
    </citation>
    <scope>IDENTIFICATION</scope>
</reference>
<dbReference type="Gene3D" id="1.10.196.10">
    <property type="match status" value="2"/>
</dbReference>
<dbReference type="Pfam" id="PF00615">
    <property type="entry name" value="RGS"/>
    <property type="match status" value="1"/>
</dbReference>
<dbReference type="RefSeq" id="XP_004706713.2">
    <property type="nucleotide sequence ID" value="XM_004706656.2"/>
</dbReference>